<dbReference type="PANTHER" id="PTHR43633">
    <property type="entry name" value="ALCOHOL DEHYDROGENASE YQHD"/>
    <property type="match status" value="1"/>
</dbReference>
<evidence type="ECO:0000259" key="3">
    <source>
        <dbReference type="Pfam" id="PF25137"/>
    </source>
</evidence>
<comment type="caution">
    <text evidence="4">The sequence shown here is derived from an EMBL/GenBank/DDBJ whole genome shotgun (WGS) entry which is preliminary data.</text>
</comment>
<dbReference type="SUPFAM" id="SSF56796">
    <property type="entry name" value="Dehydroquinate synthase-like"/>
    <property type="match status" value="1"/>
</dbReference>
<dbReference type="GO" id="GO:1990362">
    <property type="term" value="F:butanol dehydrogenase (NAD+) activity"/>
    <property type="evidence" value="ECO:0007669"/>
    <property type="project" value="InterPro"/>
</dbReference>
<dbReference type="Pfam" id="PF00465">
    <property type="entry name" value="Fe-ADH"/>
    <property type="match status" value="1"/>
</dbReference>
<dbReference type="AlphaFoldDB" id="A0A943EFF9"/>
<gene>
    <name evidence="4" type="ORF">KHX13_00650</name>
</gene>
<dbReference type="PANTHER" id="PTHR43633:SF1">
    <property type="entry name" value="ALCOHOL DEHYDROGENASE YQHD"/>
    <property type="match status" value="1"/>
</dbReference>
<accession>A0A943EFF9</accession>
<dbReference type="GO" id="GO:0046872">
    <property type="term" value="F:metal ion binding"/>
    <property type="evidence" value="ECO:0007669"/>
    <property type="project" value="InterPro"/>
</dbReference>
<dbReference type="FunFam" id="3.40.50.1970:FF:000003">
    <property type="entry name" value="Alcohol dehydrogenase, iron-containing"/>
    <property type="match status" value="1"/>
</dbReference>
<dbReference type="InterPro" id="IPR056798">
    <property type="entry name" value="ADH_Fe_C"/>
</dbReference>
<organism evidence="4 5">
    <name type="scientific">Acidaminococcus intestini</name>
    <dbReference type="NCBI Taxonomy" id="187327"/>
    <lineage>
        <taxon>Bacteria</taxon>
        <taxon>Bacillati</taxon>
        <taxon>Bacillota</taxon>
        <taxon>Negativicutes</taxon>
        <taxon>Acidaminococcales</taxon>
        <taxon>Acidaminococcaceae</taxon>
        <taxon>Acidaminococcus</taxon>
    </lineage>
</organism>
<feature type="domain" description="Fe-containing alcohol dehydrogenase-like C-terminal" evidence="3">
    <location>
        <begin position="194"/>
        <end position="394"/>
    </location>
</feature>
<keyword evidence="1" id="KW-0560">Oxidoreductase</keyword>
<evidence type="ECO:0000256" key="1">
    <source>
        <dbReference type="ARBA" id="ARBA00023002"/>
    </source>
</evidence>
<dbReference type="Gene3D" id="3.40.50.1970">
    <property type="match status" value="1"/>
</dbReference>
<proteinExistence type="predicted"/>
<dbReference type="CDD" id="cd08187">
    <property type="entry name" value="BDH"/>
    <property type="match status" value="1"/>
</dbReference>
<dbReference type="GO" id="GO:0008106">
    <property type="term" value="F:alcohol dehydrogenase (NADP+) activity"/>
    <property type="evidence" value="ECO:0007669"/>
    <property type="project" value="TreeGrafter"/>
</dbReference>
<dbReference type="GO" id="GO:0005829">
    <property type="term" value="C:cytosol"/>
    <property type="evidence" value="ECO:0007669"/>
    <property type="project" value="TreeGrafter"/>
</dbReference>
<name>A0A943EFF9_9FIRM</name>
<protein>
    <submittedName>
        <fullName evidence="4">Iron-containing alcohol dehydrogenase</fullName>
    </submittedName>
</protein>
<evidence type="ECO:0000313" key="5">
    <source>
        <dbReference type="Proteomes" id="UP000754226"/>
    </source>
</evidence>
<dbReference type="Gene3D" id="1.20.1090.10">
    <property type="entry name" value="Dehydroquinate synthase-like - alpha domain"/>
    <property type="match status" value="1"/>
</dbReference>
<reference evidence="4" key="1">
    <citation type="submission" date="2021-02" db="EMBL/GenBank/DDBJ databases">
        <title>Infant gut strain persistence is associated with maternal origin, phylogeny, and functional potential including surface adhesion and iron acquisition.</title>
        <authorList>
            <person name="Lou Y.C."/>
        </authorList>
    </citation>
    <scope>NUCLEOTIDE SEQUENCE</scope>
    <source>
        <strain evidence="4">L3_106_000M1_dasL3_106_000M1_concoct_15</strain>
    </source>
</reference>
<dbReference type="InterPro" id="IPR044731">
    <property type="entry name" value="BDH-like"/>
</dbReference>
<evidence type="ECO:0000313" key="4">
    <source>
        <dbReference type="EMBL" id="MBS5518848.1"/>
    </source>
</evidence>
<dbReference type="EMBL" id="JAGZCZ010000001">
    <property type="protein sequence ID" value="MBS5518848.1"/>
    <property type="molecule type" value="Genomic_DNA"/>
</dbReference>
<feature type="domain" description="Alcohol dehydrogenase iron-type/glycerol dehydrogenase GldA" evidence="2">
    <location>
        <begin position="9"/>
        <end position="182"/>
    </location>
</feature>
<sequence length="395" mass="43448">MDNFTFYSPTYFVFGKETEKETGKYVKKYGGTKVLIHYGGGSAVRSGLIARIEASLDAEGIGYVELGGVKASPHADLIYKGIDLAKKEKVDFILAVGGGSVMDSAKGIALGVPYDGDFWDFYCGKKGPVTEALPVGCVVTIAASGSEGSTDSVVTLDTEDGHEYKRCADGDILRPLFAIMNPELMMTLPPYQTASGISDIMAHCMERYFSHTKECELTDRLLEAVMLTMIKEARRVMKDPMNYDARANIMWAAMVAQNNSTGVGRAQDWGTHHMDNEIGILYGASHGAGLALLFPYWMMYAMKTQGPTLFAKYASRVWGIPMDFEHPELTAMEGIKAFQRFVKEDLGMPTTISELGGKEEDIPKMVENMFYEAPNHGNFVKLTPEIAAKIYKMAL</sequence>
<dbReference type="InterPro" id="IPR001670">
    <property type="entry name" value="ADH_Fe/GldA"/>
</dbReference>
<dbReference type="GO" id="GO:1990002">
    <property type="term" value="F:methylglyoxal reductase (NADPH) (acetol producing) activity"/>
    <property type="evidence" value="ECO:0007669"/>
    <property type="project" value="TreeGrafter"/>
</dbReference>
<dbReference type="Proteomes" id="UP000754226">
    <property type="component" value="Unassembled WGS sequence"/>
</dbReference>
<evidence type="ECO:0000259" key="2">
    <source>
        <dbReference type="Pfam" id="PF00465"/>
    </source>
</evidence>
<dbReference type="Pfam" id="PF25137">
    <property type="entry name" value="ADH_Fe_C"/>
    <property type="match status" value="1"/>
</dbReference>